<sequence length="1059" mass="122212">MNFFDGQVYRRKGVSLRGNSGRQEDGKRILERAREERALRERQRLEEKKAVILQSFLRAGLQTKKAKKEFEQELDELLKLGSCSVWTLENDLLITRAIRLFLFTVRGYDIYGLSSQNYERLCSLCKILLKWLTCFQAKPYLENGYEQRASHVLHITSLLGKLYAVCIYVFSRNNSTTEGLEKSVGNPVLEFCKVATTLEVFAAKSVGELLDCSLKHGVYESFRIWLLHVLELVPHRIEVLTMLFRLLLEPLKTSFATHTNHRMVIFGQLFSISKLLSSLPDSLAYYLIRSLGIEEIISQLSRDERLLTEVLSKYFYSSRQVVGLLDNLIYIMEHLLESSHKEDISFMASYVILLSSCTSTLQNDKIFMNREEKGQKQKNMEGSIGMDEMYSLYQQVLNSMKSFFKIENIRNLFRTLLCEADSIQNSTIIRLSNFMWHFARMDVGLEHNLITALAFWPAREDQEHVLVKLWSLCSLEQNLELFSSNNYTLGERSVPFTLFCRAFTRLVYFQDNEEFYQRQKPFSLEKVRTIASLVKQVLFRALWSPAGSVNPSPNPAFVFNNVDGALEAAARLLAVLRSRDSKQRFAKEGFWETGGGIFVSDTFIVDAAKSVMELEYANEDRSWFEQMDEGSFPSRNYGSMKRNINVLQLSNAARNILRLAPFMIPFESRLKIFHYWIQKEKEQVDLSVHGFFGVFEQSGTWVTIRRDFIVEDAFAALNSMRDRLKQTIRLKFIDTHGLEEAGIDGGGVFKEFMHQLIAQALSPSLYGLFRATSEGKLYPNPASHVLVGPIHLEMFEFLGRMLGKAIFDRILVDLPLATFFLSKLLGEPNYTDDLESLDPEMYKNLMYLKHCDSKTVEEMNLTFTIMDNEYEGGKEVALIPNGQDISVTAENRIEYINRVAHYRMNVQIKQQCDAFLRGLCDVVSRQWIRIFSPHEMQLLISGVTEKLNVIDLKRYCHYSGGYHENHRVISWFWEVFEELSSEKQANLLQFVTSSPRAPLLGFRYLDPAFTIHRAEADDSRLPTASTCMNLLKLPEYSSKEVLKNKLLYAIQTHTGFDLS</sequence>
<keyword evidence="3" id="KW-0808">Transferase</keyword>
<keyword evidence="4 5" id="KW-0833">Ubl conjugation pathway</keyword>
<dbReference type="SMART" id="SM00119">
    <property type="entry name" value="HECTc"/>
    <property type="match status" value="1"/>
</dbReference>
<dbReference type="Gene3D" id="3.30.2160.10">
    <property type="entry name" value="Hect, E3 ligase catalytic domain"/>
    <property type="match status" value="1"/>
</dbReference>
<dbReference type="RefSeq" id="XP_005704527.1">
    <property type="nucleotide sequence ID" value="XM_005704470.1"/>
</dbReference>
<comment type="catalytic activity">
    <reaction evidence="1">
        <text>S-ubiquitinyl-[E2 ubiquitin-conjugating enzyme]-L-cysteine + [acceptor protein]-L-lysine = [E2 ubiquitin-conjugating enzyme]-L-cysteine + N(6)-ubiquitinyl-[acceptor protein]-L-lysine.</text>
        <dbReference type="EC" id="2.3.2.26"/>
    </reaction>
</comment>
<evidence type="ECO:0000256" key="4">
    <source>
        <dbReference type="ARBA" id="ARBA00022786"/>
    </source>
</evidence>
<dbReference type="PROSITE" id="PS50237">
    <property type="entry name" value="HECT"/>
    <property type="match status" value="1"/>
</dbReference>
<dbReference type="GO" id="GO:0061630">
    <property type="term" value="F:ubiquitin protein ligase activity"/>
    <property type="evidence" value="ECO:0007669"/>
    <property type="project" value="UniProtKB-EC"/>
</dbReference>
<feature type="active site" description="Glycyl thioester intermediate" evidence="5">
    <location>
        <position position="1027"/>
    </location>
</feature>
<dbReference type="KEGG" id="gsl:Gasu_45070"/>
<dbReference type="SUPFAM" id="SSF56204">
    <property type="entry name" value="Hect, E3 ligase catalytic domain"/>
    <property type="match status" value="1"/>
</dbReference>
<name>M2XDF6_GALSU</name>
<accession>M2XDF6</accession>
<dbReference type="FunFam" id="3.30.2410.10:FF:000011">
    <property type="entry name" value="Putative Ubiquitin-protein ligase E3C"/>
    <property type="match status" value="1"/>
</dbReference>
<keyword evidence="7" id="KW-0436">Ligase</keyword>
<evidence type="ECO:0000256" key="3">
    <source>
        <dbReference type="ARBA" id="ARBA00022679"/>
    </source>
</evidence>
<dbReference type="InterPro" id="IPR035983">
    <property type="entry name" value="Hect_E3_ubiquitin_ligase"/>
</dbReference>
<gene>
    <name evidence="7" type="ORF">Gasu_45070</name>
</gene>
<protein>
    <recommendedName>
        <fullName evidence="2">HECT-type E3 ubiquitin transferase</fullName>
        <ecNumber evidence="2">2.3.2.26</ecNumber>
    </recommendedName>
</protein>
<keyword evidence="8" id="KW-1185">Reference proteome</keyword>
<evidence type="ECO:0000256" key="2">
    <source>
        <dbReference type="ARBA" id="ARBA00012485"/>
    </source>
</evidence>
<dbReference type="STRING" id="130081.M2XDF6"/>
<evidence type="ECO:0000256" key="1">
    <source>
        <dbReference type="ARBA" id="ARBA00000885"/>
    </source>
</evidence>
<dbReference type="GeneID" id="17086878"/>
<dbReference type="InterPro" id="IPR044611">
    <property type="entry name" value="E3A/B/C-like"/>
</dbReference>
<dbReference type="Gramene" id="EME28007">
    <property type="protein sequence ID" value="EME28007"/>
    <property type="gene ID" value="Gasu_45070"/>
</dbReference>
<dbReference type="AlphaFoldDB" id="M2XDF6"/>
<dbReference type="CDD" id="cd00078">
    <property type="entry name" value="HECTc"/>
    <property type="match status" value="1"/>
</dbReference>
<proteinExistence type="predicted"/>
<organism evidence="7 8">
    <name type="scientific">Galdieria sulphuraria</name>
    <name type="common">Red alga</name>
    <dbReference type="NCBI Taxonomy" id="130081"/>
    <lineage>
        <taxon>Eukaryota</taxon>
        <taxon>Rhodophyta</taxon>
        <taxon>Bangiophyceae</taxon>
        <taxon>Galdieriales</taxon>
        <taxon>Galdieriaceae</taxon>
        <taxon>Galdieria</taxon>
    </lineage>
</organism>
<dbReference type="eggNOG" id="KOG0942">
    <property type="taxonomic scope" value="Eukaryota"/>
</dbReference>
<dbReference type="InterPro" id="IPR000569">
    <property type="entry name" value="HECT_dom"/>
</dbReference>
<evidence type="ECO:0000256" key="5">
    <source>
        <dbReference type="PROSITE-ProRule" id="PRU00104"/>
    </source>
</evidence>
<evidence type="ECO:0000313" key="8">
    <source>
        <dbReference type="Proteomes" id="UP000030680"/>
    </source>
</evidence>
<evidence type="ECO:0000313" key="7">
    <source>
        <dbReference type="EMBL" id="EME28007.1"/>
    </source>
</evidence>
<dbReference type="Pfam" id="PF00632">
    <property type="entry name" value="HECT"/>
    <property type="match status" value="1"/>
</dbReference>
<dbReference type="EMBL" id="KB454525">
    <property type="protein sequence ID" value="EME28007.1"/>
    <property type="molecule type" value="Genomic_DNA"/>
</dbReference>
<dbReference type="Proteomes" id="UP000030680">
    <property type="component" value="Unassembled WGS sequence"/>
</dbReference>
<feature type="domain" description="HECT" evidence="6">
    <location>
        <begin position="720"/>
        <end position="1059"/>
    </location>
</feature>
<dbReference type="PANTHER" id="PTHR45700:SF2">
    <property type="entry name" value="UBIQUITIN-PROTEIN LIGASE E3C"/>
    <property type="match status" value="1"/>
</dbReference>
<dbReference type="Gene3D" id="3.90.1750.10">
    <property type="entry name" value="Hect, E3 ligase catalytic domains"/>
    <property type="match status" value="1"/>
</dbReference>
<reference evidence="8" key="1">
    <citation type="journal article" date="2013" name="Science">
        <title>Gene transfer from bacteria and archaea facilitated evolution of an extremophilic eukaryote.</title>
        <authorList>
            <person name="Schonknecht G."/>
            <person name="Chen W.H."/>
            <person name="Ternes C.M."/>
            <person name="Barbier G.G."/>
            <person name="Shrestha R.P."/>
            <person name="Stanke M."/>
            <person name="Brautigam A."/>
            <person name="Baker B.J."/>
            <person name="Banfield J.F."/>
            <person name="Garavito R.M."/>
            <person name="Carr K."/>
            <person name="Wilkerson C."/>
            <person name="Rensing S.A."/>
            <person name="Gagneul D."/>
            <person name="Dickenson N.E."/>
            <person name="Oesterhelt C."/>
            <person name="Lercher M.J."/>
            <person name="Weber A.P."/>
        </authorList>
    </citation>
    <scope>NUCLEOTIDE SEQUENCE [LARGE SCALE GENOMIC DNA]</scope>
    <source>
        <strain evidence="8">074W</strain>
    </source>
</reference>
<dbReference type="Gene3D" id="3.30.2410.10">
    <property type="entry name" value="Hect, E3 ligase catalytic domain"/>
    <property type="match status" value="1"/>
</dbReference>
<dbReference type="GO" id="GO:0000209">
    <property type="term" value="P:protein polyubiquitination"/>
    <property type="evidence" value="ECO:0007669"/>
    <property type="project" value="InterPro"/>
</dbReference>
<dbReference type="GO" id="GO:0016874">
    <property type="term" value="F:ligase activity"/>
    <property type="evidence" value="ECO:0007669"/>
    <property type="project" value="UniProtKB-KW"/>
</dbReference>
<evidence type="ECO:0000259" key="6">
    <source>
        <dbReference type="PROSITE" id="PS50237"/>
    </source>
</evidence>
<dbReference type="FunFam" id="3.30.2160.10:FF:000002">
    <property type="entry name" value="Putative Ubiquitin-protein ligase E3C"/>
    <property type="match status" value="1"/>
</dbReference>
<dbReference type="OrthoDB" id="8068875at2759"/>
<dbReference type="PANTHER" id="PTHR45700">
    <property type="entry name" value="UBIQUITIN-PROTEIN LIGASE E3C"/>
    <property type="match status" value="1"/>
</dbReference>
<dbReference type="GO" id="GO:0006511">
    <property type="term" value="P:ubiquitin-dependent protein catabolic process"/>
    <property type="evidence" value="ECO:0007669"/>
    <property type="project" value="TreeGrafter"/>
</dbReference>
<dbReference type="EC" id="2.3.2.26" evidence="2"/>